<dbReference type="InterPro" id="IPR008271">
    <property type="entry name" value="Ser/Thr_kinase_AS"/>
</dbReference>
<comment type="catalytic activity">
    <reaction evidence="8">
        <text>L-seryl-[protein] + ATP = O-phospho-L-seryl-[protein] + ADP + H(+)</text>
        <dbReference type="Rhea" id="RHEA:17989"/>
        <dbReference type="Rhea" id="RHEA-COMP:9863"/>
        <dbReference type="Rhea" id="RHEA-COMP:11604"/>
        <dbReference type="ChEBI" id="CHEBI:15378"/>
        <dbReference type="ChEBI" id="CHEBI:29999"/>
        <dbReference type="ChEBI" id="CHEBI:30616"/>
        <dbReference type="ChEBI" id="CHEBI:83421"/>
        <dbReference type="ChEBI" id="CHEBI:456216"/>
        <dbReference type="EC" id="2.7.11.22"/>
    </reaction>
</comment>
<keyword evidence="4 9" id="KW-0547">Nucleotide-binding</keyword>
<evidence type="ECO:0000256" key="8">
    <source>
        <dbReference type="ARBA" id="ARBA00048367"/>
    </source>
</evidence>
<dbReference type="SUPFAM" id="SSF56112">
    <property type="entry name" value="Protein kinase-like (PK-like)"/>
    <property type="match status" value="1"/>
</dbReference>
<dbReference type="PROSITE" id="PS00108">
    <property type="entry name" value="PROTEIN_KINASE_ST"/>
    <property type="match status" value="1"/>
</dbReference>
<evidence type="ECO:0000313" key="13">
    <source>
        <dbReference type="EMBL" id="KXZ49517.1"/>
    </source>
</evidence>
<evidence type="ECO:0000313" key="14">
    <source>
        <dbReference type="Proteomes" id="UP000075714"/>
    </source>
</evidence>
<comment type="catalytic activity">
    <reaction evidence="7">
        <text>L-threonyl-[protein] + ATP = O-phospho-L-threonyl-[protein] + ADP + H(+)</text>
        <dbReference type="Rhea" id="RHEA:46608"/>
        <dbReference type="Rhea" id="RHEA-COMP:11060"/>
        <dbReference type="Rhea" id="RHEA-COMP:11605"/>
        <dbReference type="ChEBI" id="CHEBI:15378"/>
        <dbReference type="ChEBI" id="CHEBI:30013"/>
        <dbReference type="ChEBI" id="CHEBI:30616"/>
        <dbReference type="ChEBI" id="CHEBI:61977"/>
        <dbReference type="ChEBI" id="CHEBI:456216"/>
        <dbReference type="EC" id="2.7.11.22"/>
    </reaction>
</comment>
<evidence type="ECO:0000256" key="11">
    <source>
        <dbReference type="SAM" id="MobiDB-lite"/>
    </source>
</evidence>
<accession>A0A150GI73</accession>
<evidence type="ECO:0000256" key="2">
    <source>
        <dbReference type="ARBA" id="ARBA00022527"/>
    </source>
</evidence>
<sequence>MEEYEFMATIGEGAYGAVWQCRARSSGRIVAVKGFKEAHIEPEILKLALREVRVLQRLDHPAVVKLLDAFKSKTGRVYMVFPYVGPSALQTLDEHPVGLPGTTLKLLAWQMLQALAYLHGRKVVHRDVKPANILMRGDGVAVLCDFGFARKTHCSERDSQALSPYVVTRWYRSPEVLLGQEYGPANDIWSLGCTLAELTTGLPLFQGATAVGGRSGVLSADGTVVDSSAASAAGPIAPPRVRRSPAVGRCSVDAQGPLAAASGGCGAAGVIAPMALGPSAGSSCALEGTPFGTPNAIAMYDGKAAAGSGMGGTYVCCKALARELASGGAASEHSSVTSMSLSLHLRPCDTAAFDISASTLDHAKARAGPPAPGVSRPAGGAAAAAAAAQPPPISMCSETLDMLGSPARFVHALFRSVAPLREACSPARLGTTASPHLDRTGGRGGRAGAGCGAGGTTRGSELTGLQKRKEAKSSALKGLLRSVSKAFSSFGNR</sequence>
<dbReference type="OrthoDB" id="548217at2759"/>
<evidence type="ECO:0000256" key="6">
    <source>
        <dbReference type="ARBA" id="ARBA00022840"/>
    </source>
</evidence>
<dbReference type="GO" id="GO:0005524">
    <property type="term" value="F:ATP binding"/>
    <property type="evidence" value="ECO:0007669"/>
    <property type="project" value="UniProtKB-UniRule"/>
</dbReference>
<dbReference type="EMBL" id="LSYV01000022">
    <property type="protein sequence ID" value="KXZ49517.1"/>
    <property type="molecule type" value="Genomic_DNA"/>
</dbReference>
<dbReference type="SMART" id="SM00220">
    <property type="entry name" value="S_TKc"/>
    <property type="match status" value="1"/>
</dbReference>
<keyword evidence="5" id="KW-0418">Kinase</keyword>
<gene>
    <name evidence="13" type="ORF">GPECTOR_21g743</name>
</gene>
<keyword evidence="6 9" id="KW-0067">ATP-binding</keyword>
<dbReference type="PANTHER" id="PTHR24055">
    <property type="entry name" value="MITOGEN-ACTIVATED PROTEIN KINASE"/>
    <property type="match status" value="1"/>
</dbReference>
<feature type="compositionally biased region" description="Gly residues" evidence="11">
    <location>
        <begin position="442"/>
        <end position="457"/>
    </location>
</feature>
<dbReference type="STRING" id="33097.A0A150GI73"/>
<dbReference type="Proteomes" id="UP000075714">
    <property type="component" value="Unassembled WGS sequence"/>
</dbReference>
<dbReference type="FunFam" id="3.30.200.20:FF:000049">
    <property type="entry name" value="cyclin-dependent kinase-like 1 isoform X1"/>
    <property type="match status" value="1"/>
</dbReference>
<dbReference type="Pfam" id="PF00069">
    <property type="entry name" value="Pkinase"/>
    <property type="match status" value="1"/>
</dbReference>
<evidence type="ECO:0000256" key="4">
    <source>
        <dbReference type="ARBA" id="ARBA00022741"/>
    </source>
</evidence>
<dbReference type="InterPro" id="IPR050117">
    <property type="entry name" value="MAPK"/>
</dbReference>
<dbReference type="InterPro" id="IPR017441">
    <property type="entry name" value="Protein_kinase_ATP_BS"/>
</dbReference>
<keyword evidence="14" id="KW-1185">Reference proteome</keyword>
<dbReference type="EC" id="2.7.11.22" evidence="1"/>
<keyword evidence="2 10" id="KW-0723">Serine/threonine-protein kinase</keyword>
<dbReference type="PROSITE" id="PS00107">
    <property type="entry name" value="PROTEIN_KINASE_ATP"/>
    <property type="match status" value="1"/>
</dbReference>
<comment type="similarity">
    <text evidence="10">Belongs to the protein kinase superfamily.</text>
</comment>
<dbReference type="InterPro" id="IPR000719">
    <property type="entry name" value="Prot_kinase_dom"/>
</dbReference>
<dbReference type="Gene3D" id="1.10.510.10">
    <property type="entry name" value="Transferase(Phosphotransferase) domain 1"/>
    <property type="match status" value="1"/>
</dbReference>
<feature type="binding site" evidence="9">
    <location>
        <position position="33"/>
    </location>
    <ligand>
        <name>ATP</name>
        <dbReference type="ChEBI" id="CHEBI:30616"/>
    </ligand>
</feature>
<feature type="domain" description="Protein kinase" evidence="12">
    <location>
        <begin position="4"/>
        <end position="259"/>
    </location>
</feature>
<evidence type="ECO:0000256" key="9">
    <source>
        <dbReference type="PROSITE-ProRule" id="PRU10141"/>
    </source>
</evidence>
<protein>
    <recommendedName>
        <fullName evidence="1">cyclin-dependent kinase</fullName>
        <ecNumber evidence="1">2.7.11.22</ecNumber>
    </recommendedName>
</protein>
<organism evidence="13 14">
    <name type="scientific">Gonium pectorale</name>
    <name type="common">Green alga</name>
    <dbReference type="NCBI Taxonomy" id="33097"/>
    <lineage>
        <taxon>Eukaryota</taxon>
        <taxon>Viridiplantae</taxon>
        <taxon>Chlorophyta</taxon>
        <taxon>core chlorophytes</taxon>
        <taxon>Chlorophyceae</taxon>
        <taxon>CS clade</taxon>
        <taxon>Chlamydomonadales</taxon>
        <taxon>Volvocaceae</taxon>
        <taxon>Gonium</taxon>
    </lineage>
</organism>
<dbReference type="GO" id="GO:0004693">
    <property type="term" value="F:cyclin-dependent protein serine/threonine kinase activity"/>
    <property type="evidence" value="ECO:0007669"/>
    <property type="project" value="UniProtKB-EC"/>
</dbReference>
<keyword evidence="3" id="KW-0808">Transferase</keyword>
<evidence type="ECO:0000256" key="5">
    <source>
        <dbReference type="ARBA" id="ARBA00022777"/>
    </source>
</evidence>
<reference evidence="14" key="1">
    <citation type="journal article" date="2016" name="Nat. Commun.">
        <title>The Gonium pectorale genome demonstrates co-option of cell cycle regulation during the evolution of multicellularity.</title>
        <authorList>
            <person name="Hanschen E.R."/>
            <person name="Marriage T.N."/>
            <person name="Ferris P.J."/>
            <person name="Hamaji T."/>
            <person name="Toyoda A."/>
            <person name="Fujiyama A."/>
            <person name="Neme R."/>
            <person name="Noguchi H."/>
            <person name="Minakuchi Y."/>
            <person name="Suzuki M."/>
            <person name="Kawai-Toyooka H."/>
            <person name="Smith D.R."/>
            <person name="Sparks H."/>
            <person name="Anderson J."/>
            <person name="Bakaric R."/>
            <person name="Luria V."/>
            <person name="Karger A."/>
            <person name="Kirschner M.W."/>
            <person name="Durand P.M."/>
            <person name="Michod R.E."/>
            <person name="Nozaki H."/>
            <person name="Olson B.J."/>
        </authorList>
    </citation>
    <scope>NUCLEOTIDE SEQUENCE [LARGE SCALE GENOMIC DNA]</scope>
    <source>
        <strain evidence="14">NIES-2863</strain>
    </source>
</reference>
<evidence type="ECO:0000256" key="3">
    <source>
        <dbReference type="ARBA" id="ARBA00022679"/>
    </source>
</evidence>
<evidence type="ECO:0000256" key="1">
    <source>
        <dbReference type="ARBA" id="ARBA00012425"/>
    </source>
</evidence>
<dbReference type="Gene3D" id="3.30.200.20">
    <property type="entry name" value="Phosphorylase Kinase, domain 1"/>
    <property type="match status" value="1"/>
</dbReference>
<proteinExistence type="inferred from homology"/>
<dbReference type="AlphaFoldDB" id="A0A150GI73"/>
<name>A0A150GI73_GONPE</name>
<dbReference type="InterPro" id="IPR011009">
    <property type="entry name" value="Kinase-like_dom_sf"/>
</dbReference>
<dbReference type="PROSITE" id="PS50011">
    <property type="entry name" value="PROTEIN_KINASE_DOM"/>
    <property type="match status" value="1"/>
</dbReference>
<evidence type="ECO:0000256" key="10">
    <source>
        <dbReference type="RuleBase" id="RU000304"/>
    </source>
</evidence>
<evidence type="ECO:0000256" key="7">
    <source>
        <dbReference type="ARBA" id="ARBA00047811"/>
    </source>
</evidence>
<comment type="caution">
    <text evidence="13">The sequence shown here is derived from an EMBL/GenBank/DDBJ whole genome shotgun (WGS) entry which is preliminary data.</text>
</comment>
<feature type="region of interest" description="Disordered" evidence="11">
    <location>
        <begin position="429"/>
        <end position="474"/>
    </location>
</feature>
<evidence type="ECO:0000259" key="12">
    <source>
        <dbReference type="PROSITE" id="PS50011"/>
    </source>
</evidence>